<proteinExistence type="inferred from homology"/>
<comment type="similarity">
    <text evidence="2">Belongs to the thioredoxin family. DsbE subfamily.</text>
</comment>
<evidence type="ECO:0000256" key="1">
    <source>
        <dbReference type="ARBA" id="ARBA00004196"/>
    </source>
</evidence>
<name>A0A348WDZ1_9RHOB</name>
<comment type="caution">
    <text evidence="7">The sequence shown here is derived from an EMBL/GenBank/DDBJ whole genome shotgun (WGS) entry which is preliminary data.</text>
</comment>
<dbReference type="PROSITE" id="PS51352">
    <property type="entry name" value="THIOREDOXIN_2"/>
    <property type="match status" value="1"/>
</dbReference>
<dbReference type="NCBIfam" id="TIGR00385">
    <property type="entry name" value="dsbE"/>
    <property type="match status" value="1"/>
</dbReference>
<protein>
    <submittedName>
        <fullName evidence="7">DsbE family thiol:disulfide interchange protein</fullName>
    </submittedName>
</protein>
<evidence type="ECO:0000256" key="5">
    <source>
        <dbReference type="ARBA" id="ARBA00023284"/>
    </source>
</evidence>
<keyword evidence="4" id="KW-1015">Disulfide bond</keyword>
<feature type="domain" description="Thioredoxin" evidence="6">
    <location>
        <begin position="37"/>
        <end position="178"/>
    </location>
</feature>
<evidence type="ECO:0000259" key="6">
    <source>
        <dbReference type="PROSITE" id="PS51352"/>
    </source>
</evidence>
<dbReference type="InterPro" id="IPR013740">
    <property type="entry name" value="Redoxin"/>
</dbReference>
<dbReference type="InterPro" id="IPR017937">
    <property type="entry name" value="Thioredoxin_CS"/>
</dbReference>
<dbReference type="PANTHER" id="PTHR42852:SF6">
    <property type="entry name" value="THIOL:DISULFIDE INTERCHANGE PROTEIN DSBE"/>
    <property type="match status" value="1"/>
</dbReference>
<reference evidence="7 8" key="1">
    <citation type="journal article" date="2018" name="Nat. Biotechnol.">
        <title>A standardized bacterial taxonomy based on genome phylogeny substantially revises the tree of life.</title>
        <authorList>
            <person name="Parks D.H."/>
            <person name="Chuvochina M."/>
            <person name="Waite D.W."/>
            <person name="Rinke C."/>
            <person name="Skarshewski A."/>
            <person name="Chaumeil P.A."/>
            <person name="Hugenholtz P."/>
        </authorList>
    </citation>
    <scope>NUCLEOTIDE SEQUENCE [LARGE SCALE GENOMIC DNA]</scope>
    <source>
        <strain evidence="7">UBA9169</strain>
    </source>
</reference>
<dbReference type="Proteomes" id="UP000264719">
    <property type="component" value="Unassembled WGS sequence"/>
</dbReference>
<dbReference type="GO" id="GO:0030288">
    <property type="term" value="C:outer membrane-bounded periplasmic space"/>
    <property type="evidence" value="ECO:0007669"/>
    <property type="project" value="InterPro"/>
</dbReference>
<dbReference type="AlphaFoldDB" id="A0A348WDZ1"/>
<evidence type="ECO:0000313" key="7">
    <source>
        <dbReference type="EMBL" id="HAR52753.1"/>
    </source>
</evidence>
<dbReference type="Gene3D" id="3.40.30.10">
    <property type="entry name" value="Glutaredoxin"/>
    <property type="match status" value="1"/>
</dbReference>
<dbReference type="GO" id="GO:0015036">
    <property type="term" value="F:disulfide oxidoreductase activity"/>
    <property type="evidence" value="ECO:0007669"/>
    <property type="project" value="InterPro"/>
</dbReference>
<dbReference type="InterPro" id="IPR004799">
    <property type="entry name" value="Periplasmic_diS_OxRdtase_DsbE"/>
</dbReference>
<dbReference type="RefSeq" id="WP_040618033.1">
    <property type="nucleotide sequence ID" value="NZ_CAXAXR010000039.1"/>
</dbReference>
<keyword evidence="3" id="KW-0201">Cytochrome c-type biogenesis</keyword>
<dbReference type="EMBL" id="DMVW01000124">
    <property type="protein sequence ID" value="HAR52753.1"/>
    <property type="molecule type" value="Genomic_DNA"/>
</dbReference>
<dbReference type="InterPro" id="IPR050553">
    <property type="entry name" value="Thioredoxin_ResA/DsbE_sf"/>
</dbReference>
<dbReference type="InterPro" id="IPR036249">
    <property type="entry name" value="Thioredoxin-like_sf"/>
</dbReference>
<gene>
    <name evidence="7" type="ORF">DCS45_12890</name>
</gene>
<dbReference type="GO" id="GO:0017004">
    <property type="term" value="P:cytochrome complex assembly"/>
    <property type="evidence" value="ECO:0007669"/>
    <property type="project" value="UniProtKB-KW"/>
</dbReference>
<dbReference type="InterPro" id="IPR013766">
    <property type="entry name" value="Thioredoxin_domain"/>
</dbReference>
<accession>A0A348WDZ1</accession>
<dbReference type="SUPFAM" id="SSF52833">
    <property type="entry name" value="Thioredoxin-like"/>
    <property type="match status" value="1"/>
</dbReference>
<dbReference type="PANTHER" id="PTHR42852">
    <property type="entry name" value="THIOL:DISULFIDE INTERCHANGE PROTEIN DSBE"/>
    <property type="match status" value="1"/>
</dbReference>
<dbReference type="Pfam" id="PF08534">
    <property type="entry name" value="Redoxin"/>
    <property type="match status" value="1"/>
</dbReference>
<keyword evidence="5" id="KW-0676">Redox-active center</keyword>
<evidence type="ECO:0000313" key="8">
    <source>
        <dbReference type="Proteomes" id="UP000264719"/>
    </source>
</evidence>
<evidence type="ECO:0000256" key="2">
    <source>
        <dbReference type="ARBA" id="ARBA00007758"/>
    </source>
</evidence>
<evidence type="ECO:0000256" key="3">
    <source>
        <dbReference type="ARBA" id="ARBA00022748"/>
    </source>
</evidence>
<sequence>MARISPLMAAPPLIFAAIAGLFLVGMMRDDPDALPSVFVGREAPPLPSEALPGRAPLTDADLRSGEVTIVNFWASWCPPCRAEHPTLKALAQEGLRVGGVNFKDEADQANGYLDRDGDPFFGVSYDPKGRTAIDWGVTAPPETFIIGRDGTVLFRFAGPLVGSDYEQRFRPALDRALAE</sequence>
<evidence type="ECO:0000256" key="4">
    <source>
        <dbReference type="ARBA" id="ARBA00023157"/>
    </source>
</evidence>
<organism evidence="7 8">
    <name type="scientific">Roseovarius nubinhibens</name>
    <dbReference type="NCBI Taxonomy" id="314263"/>
    <lineage>
        <taxon>Bacteria</taxon>
        <taxon>Pseudomonadati</taxon>
        <taxon>Pseudomonadota</taxon>
        <taxon>Alphaproteobacteria</taxon>
        <taxon>Rhodobacterales</taxon>
        <taxon>Roseobacteraceae</taxon>
        <taxon>Roseovarius</taxon>
    </lineage>
</organism>
<dbReference type="PROSITE" id="PS00194">
    <property type="entry name" value="THIOREDOXIN_1"/>
    <property type="match status" value="1"/>
</dbReference>
<comment type="subcellular location">
    <subcellularLocation>
        <location evidence="1">Cell envelope</location>
    </subcellularLocation>
</comment>